<sequence>MAMGDELPSDMMMKMQFESLLQCVFVNLG</sequence>
<dbReference type="AlphaFoldDB" id="A0A2P2R0P7"/>
<evidence type="ECO:0000313" key="1">
    <source>
        <dbReference type="EMBL" id="MBX72808.1"/>
    </source>
</evidence>
<name>A0A2P2R0P7_RHIMU</name>
<accession>A0A2P2R0P7</accession>
<dbReference type="EMBL" id="GGEC01092324">
    <property type="protein sequence ID" value="MBX72808.1"/>
    <property type="molecule type" value="Transcribed_RNA"/>
</dbReference>
<reference evidence="1" key="1">
    <citation type="submission" date="2018-02" db="EMBL/GenBank/DDBJ databases">
        <title>Rhizophora mucronata_Transcriptome.</title>
        <authorList>
            <person name="Meera S.P."/>
            <person name="Sreeshan A."/>
            <person name="Augustine A."/>
        </authorList>
    </citation>
    <scope>NUCLEOTIDE SEQUENCE</scope>
    <source>
        <tissue evidence="1">Leaf</tissue>
    </source>
</reference>
<organism evidence="1">
    <name type="scientific">Rhizophora mucronata</name>
    <name type="common">Asiatic mangrove</name>
    <dbReference type="NCBI Taxonomy" id="61149"/>
    <lineage>
        <taxon>Eukaryota</taxon>
        <taxon>Viridiplantae</taxon>
        <taxon>Streptophyta</taxon>
        <taxon>Embryophyta</taxon>
        <taxon>Tracheophyta</taxon>
        <taxon>Spermatophyta</taxon>
        <taxon>Magnoliopsida</taxon>
        <taxon>eudicotyledons</taxon>
        <taxon>Gunneridae</taxon>
        <taxon>Pentapetalae</taxon>
        <taxon>rosids</taxon>
        <taxon>fabids</taxon>
        <taxon>Malpighiales</taxon>
        <taxon>Rhizophoraceae</taxon>
        <taxon>Rhizophora</taxon>
    </lineage>
</organism>
<proteinExistence type="predicted"/>
<protein>
    <submittedName>
        <fullName evidence="1">Uncharacterized protein</fullName>
    </submittedName>
</protein>